<dbReference type="InterPro" id="IPR036770">
    <property type="entry name" value="Ankyrin_rpt-contain_sf"/>
</dbReference>
<gene>
    <name evidence="5" type="ORF">DFH08DRAFT_701947</name>
</gene>
<dbReference type="SUPFAM" id="SSF48403">
    <property type="entry name" value="Ankyrin repeat"/>
    <property type="match status" value="1"/>
</dbReference>
<name>A0AAD6ZYA4_9AGAR</name>
<dbReference type="InterPro" id="IPR054471">
    <property type="entry name" value="GPIID_WHD"/>
</dbReference>
<dbReference type="SUPFAM" id="SSF52540">
    <property type="entry name" value="P-loop containing nucleoside triphosphate hydrolases"/>
    <property type="match status" value="1"/>
</dbReference>
<evidence type="ECO:0000256" key="2">
    <source>
        <dbReference type="PROSITE-ProRule" id="PRU00023"/>
    </source>
</evidence>
<evidence type="ECO:0000259" key="3">
    <source>
        <dbReference type="Pfam" id="PF22939"/>
    </source>
</evidence>
<dbReference type="Pfam" id="PF12796">
    <property type="entry name" value="Ank_2"/>
    <property type="match status" value="2"/>
</dbReference>
<feature type="domain" description="Nephrocystin 3-like N-terminal" evidence="4">
    <location>
        <begin position="34"/>
        <end position="195"/>
    </location>
</feature>
<dbReference type="PROSITE" id="PS50088">
    <property type="entry name" value="ANK_REPEAT"/>
    <property type="match status" value="2"/>
</dbReference>
<evidence type="ECO:0000313" key="5">
    <source>
        <dbReference type="EMBL" id="KAJ7343961.1"/>
    </source>
</evidence>
<dbReference type="PROSITE" id="PS50297">
    <property type="entry name" value="ANK_REP_REGION"/>
    <property type="match status" value="2"/>
</dbReference>
<keyword evidence="6" id="KW-1185">Reference proteome</keyword>
<dbReference type="Proteomes" id="UP001218218">
    <property type="component" value="Unassembled WGS sequence"/>
</dbReference>
<accession>A0AAD6ZYA4</accession>
<dbReference type="EMBL" id="JARIHO010000022">
    <property type="protein sequence ID" value="KAJ7343961.1"/>
    <property type="molecule type" value="Genomic_DNA"/>
</dbReference>
<dbReference type="PANTHER" id="PTHR10039">
    <property type="entry name" value="AMELOGENIN"/>
    <property type="match status" value="1"/>
</dbReference>
<evidence type="ECO:0008006" key="7">
    <source>
        <dbReference type="Google" id="ProtNLM"/>
    </source>
</evidence>
<dbReference type="InterPro" id="IPR027417">
    <property type="entry name" value="P-loop_NTPase"/>
</dbReference>
<keyword evidence="2" id="KW-0040">ANK repeat</keyword>
<feature type="repeat" description="ANK" evidence="2">
    <location>
        <begin position="531"/>
        <end position="563"/>
    </location>
</feature>
<dbReference type="PANTHER" id="PTHR10039:SF15">
    <property type="entry name" value="NACHT DOMAIN-CONTAINING PROTEIN"/>
    <property type="match status" value="1"/>
</dbReference>
<feature type="repeat" description="ANK" evidence="2">
    <location>
        <begin position="498"/>
        <end position="530"/>
    </location>
</feature>
<feature type="domain" description="GPI inositol-deacylase winged helix" evidence="3">
    <location>
        <begin position="304"/>
        <end position="388"/>
    </location>
</feature>
<dbReference type="Gene3D" id="1.25.40.20">
    <property type="entry name" value="Ankyrin repeat-containing domain"/>
    <property type="match status" value="2"/>
</dbReference>
<dbReference type="InterPro" id="IPR056884">
    <property type="entry name" value="NPHP3-like_N"/>
</dbReference>
<evidence type="ECO:0000313" key="6">
    <source>
        <dbReference type="Proteomes" id="UP001218218"/>
    </source>
</evidence>
<dbReference type="AlphaFoldDB" id="A0AAD6ZYA4"/>
<dbReference type="Pfam" id="PF24883">
    <property type="entry name" value="NPHP3_N"/>
    <property type="match status" value="1"/>
</dbReference>
<dbReference type="Gene3D" id="3.40.50.300">
    <property type="entry name" value="P-loop containing nucleotide triphosphate hydrolases"/>
    <property type="match status" value="1"/>
</dbReference>
<evidence type="ECO:0000256" key="1">
    <source>
        <dbReference type="ARBA" id="ARBA00022737"/>
    </source>
</evidence>
<reference evidence="5" key="1">
    <citation type="submission" date="2023-03" db="EMBL/GenBank/DDBJ databases">
        <title>Massive genome expansion in bonnet fungi (Mycena s.s.) driven by repeated elements and novel gene families across ecological guilds.</title>
        <authorList>
            <consortium name="Lawrence Berkeley National Laboratory"/>
            <person name="Harder C.B."/>
            <person name="Miyauchi S."/>
            <person name="Viragh M."/>
            <person name="Kuo A."/>
            <person name="Thoen E."/>
            <person name="Andreopoulos B."/>
            <person name="Lu D."/>
            <person name="Skrede I."/>
            <person name="Drula E."/>
            <person name="Henrissat B."/>
            <person name="Morin E."/>
            <person name="Kohler A."/>
            <person name="Barry K."/>
            <person name="LaButti K."/>
            <person name="Morin E."/>
            <person name="Salamov A."/>
            <person name="Lipzen A."/>
            <person name="Mereny Z."/>
            <person name="Hegedus B."/>
            <person name="Baldrian P."/>
            <person name="Stursova M."/>
            <person name="Weitz H."/>
            <person name="Taylor A."/>
            <person name="Grigoriev I.V."/>
            <person name="Nagy L.G."/>
            <person name="Martin F."/>
            <person name="Kauserud H."/>
        </authorList>
    </citation>
    <scope>NUCLEOTIDE SEQUENCE</scope>
    <source>
        <strain evidence="5">CBHHK002</strain>
    </source>
</reference>
<comment type="caution">
    <text evidence="5">The sequence shown here is derived from an EMBL/GenBank/DDBJ whole genome shotgun (WGS) entry which is preliminary data.</text>
</comment>
<keyword evidence="1" id="KW-0677">Repeat</keyword>
<dbReference type="Pfam" id="PF22939">
    <property type="entry name" value="WHD_GPIID"/>
    <property type="match status" value="1"/>
</dbReference>
<organism evidence="5 6">
    <name type="scientific">Mycena albidolilacea</name>
    <dbReference type="NCBI Taxonomy" id="1033008"/>
    <lineage>
        <taxon>Eukaryota</taxon>
        <taxon>Fungi</taxon>
        <taxon>Dikarya</taxon>
        <taxon>Basidiomycota</taxon>
        <taxon>Agaricomycotina</taxon>
        <taxon>Agaricomycetes</taxon>
        <taxon>Agaricomycetidae</taxon>
        <taxon>Agaricales</taxon>
        <taxon>Marasmiineae</taxon>
        <taxon>Mycenaceae</taxon>
        <taxon>Mycena</taxon>
    </lineage>
</organism>
<dbReference type="InterPro" id="IPR002110">
    <property type="entry name" value="Ankyrin_rpt"/>
</dbReference>
<proteinExistence type="predicted"/>
<evidence type="ECO:0000259" key="4">
    <source>
        <dbReference type="Pfam" id="PF24883"/>
    </source>
</evidence>
<sequence>MCLAAAERDQMIEWYSPLNMFLRQADILSTWQPGTGRWFLERDSFQEWKIGVGKTLWCQGMPGAGKTVLTWVIITDTLRAEAELSQNIGVAVIYLNHKEIDLLSPSKLLAGVWRQLVFTKPLSPVMEQFYRKHREPRTRPTIDQDHAGIYSTISEYSKVFILVDGLDEYPEKQRDILLRQLGVLGPNVNLLLTSRPHIIIDHIIPNYETLEIRATEDDIRTYLDGQISKSSRLSKHVTNSPNLHEELEARVVQHSDGMFLLAKLHLDSLTEKRTVKEVRKALNNMAGDLDMAYDEVVDRINQQSEGDKKLAWRTLSWIIHAKRPLRRAELREALAVEPGATELDPENLPDMDIVLSVCAGLVVVNEEDDKIRLIHYSTELYLQSAHVQAREFPRAQCEITLTCITYLSSVFEANSHRLQQPLVLFADSPLLHYAVDYCLVHARGHAKIVELLIKLLIKRGANIDAQGWNNPLYTASEWGHDKVVKLLIQGGSRVNGGGWYRPLHVASVWGHEKVVKLLIESGAHINTSGLLDYSPLHAATEYGHTEVVRLLIERGANVNLQSQWGTALHQARHNGHQQIARLLAQHGAVDMGPLLRDYNVPDPWRCRLPIEMCRYGRRFEFSCV</sequence>
<protein>
    <recommendedName>
        <fullName evidence="7">NACHT domain-containing protein</fullName>
    </recommendedName>
</protein>
<dbReference type="SMART" id="SM00248">
    <property type="entry name" value="ANK"/>
    <property type="match status" value="5"/>
</dbReference>